<accession>A0A5B7HCQ3</accession>
<dbReference type="AlphaFoldDB" id="A0A5B7HCQ3"/>
<protein>
    <submittedName>
        <fullName evidence="2">Uncharacterized protein</fullName>
    </submittedName>
</protein>
<dbReference type="EMBL" id="VSRR010025779">
    <property type="protein sequence ID" value="MPC67107.1"/>
    <property type="molecule type" value="Genomic_DNA"/>
</dbReference>
<keyword evidence="3" id="KW-1185">Reference proteome</keyword>
<evidence type="ECO:0000313" key="3">
    <source>
        <dbReference type="Proteomes" id="UP000324222"/>
    </source>
</evidence>
<reference evidence="2 3" key="1">
    <citation type="submission" date="2019-05" db="EMBL/GenBank/DDBJ databases">
        <title>Another draft genome of Portunus trituberculatus and its Hox gene families provides insights of decapod evolution.</title>
        <authorList>
            <person name="Jeong J.-H."/>
            <person name="Song I."/>
            <person name="Kim S."/>
            <person name="Choi T."/>
            <person name="Kim D."/>
            <person name="Ryu S."/>
            <person name="Kim W."/>
        </authorList>
    </citation>
    <scope>NUCLEOTIDE SEQUENCE [LARGE SCALE GENOMIC DNA]</scope>
    <source>
        <tissue evidence="2">Muscle</tissue>
    </source>
</reference>
<feature type="region of interest" description="Disordered" evidence="1">
    <location>
        <begin position="1"/>
        <end position="126"/>
    </location>
</feature>
<dbReference type="Proteomes" id="UP000324222">
    <property type="component" value="Unassembled WGS sequence"/>
</dbReference>
<name>A0A5B7HCQ3_PORTR</name>
<evidence type="ECO:0000256" key="1">
    <source>
        <dbReference type="SAM" id="MobiDB-lite"/>
    </source>
</evidence>
<proteinExistence type="predicted"/>
<comment type="caution">
    <text evidence="2">The sequence shown here is derived from an EMBL/GenBank/DDBJ whole genome shotgun (WGS) entry which is preliminary data.</text>
</comment>
<organism evidence="2 3">
    <name type="scientific">Portunus trituberculatus</name>
    <name type="common">Swimming crab</name>
    <name type="synonym">Neptunus trituberculatus</name>
    <dbReference type="NCBI Taxonomy" id="210409"/>
    <lineage>
        <taxon>Eukaryota</taxon>
        <taxon>Metazoa</taxon>
        <taxon>Ecdysozoa</taxon>
        <taxon>Arthropoda</taxon>
        <taxon>Crustacea</taxon>
        <taxon>Multicrustacea</taxon>
        <taxon>Malacostraca</taxon>
        <taxon>Eumalacostraca</taxon>
        <taxon>Eucarida</taxon>
        <taxon>Decapoda</taxon>
        <taxon>Pleocyemata</taxon>
        <taxon>Brachyura</taxon>
        <taxon>Eubrachyura</taxon>
        <taxon>Portunoidea</taxon>
        <taxon>Portunidae</taxon>
        <taxon>Portuninae</taxon>
        <taxon>Portunus</taxon>
    </lineage>
</organism>
<evidence type="ECO:0000313" key="2">
    <source>
        <dbReference type="EMBL" id="MPC67107.1"/>
    </source>
</evidence>
<sequence>MRPIPLCLTSTRPSLPPRQAHPETRPWQGRRGKAGASGTTGHIPGWPAPHHSARKQYRGPGDRRSLSPLATLHKKTQEAGKRPKLKTPAQDAAKPHSGHGRQPPHPLPASRHYRPRRPRPCGQQSTLPAWYLMEENHLYVGFK</sequence>
<gene>
    <name evidence="2" type="ORF">E2C01_061273</name>
</gene>